<organism evidence="5 6">
    <name type="scientific">Temnothorax curvispinosus</name>
    <dbReference type="NCBI Taxonomy" id="300111"/>
    <lineage>
        <taxon>Eukaryota</taxon>
        <taxon>Metazoa</taxon>
        <taxon>Ecdysozoa</taxon>
        <taxon>Arthropoda</taxon>
        <taxon>Hexapoda</taxon>
        <taxon>Insecta</taxon>
        <taxon>Pterygota</taxon>
        <taxon>Neoptera</taxon>
        <taxon>Endopterygota</taxon>
        <taxon>Hymenoptera</taxon>
        <taxon>Apocrita</taxon>
        <taxon>Aculeata</taxon>
        <taxon>Formicoidea</taxon>
        <taxon>Formicidae</taxon>
        <taxon>Myrmicinae</taxon>
        <taxon>Temnothorax</taxon>
    </lineage>
</organism>
<dbReference type="Proteomes" id="UP000504618">
    <property type="component" value="Unplaced"/>
</dbReference>
<reference evidence="6" key="1">
    <citation type="submission" date="2025-08" db="UniProtKB">
        <authorList>
            <consortium name="RefSeq"/>
        </authorList>
    </citation>
    <scope>IDENTIFICATION</scope>
    <source>
        <tissue evidence="6">Whole body</tissue>
    </source>
</reference>
<dbReference type="GO" id="GO:0001516">
    <property type="term" value="P:prostaglandin biosynthetic process"/>
    <property type="evidence" value="ECO:0007669"/>
    <property type="project" value="UniProtKB-UniPathway"/>
</dbReference>
<dbReference type="InterPro" id="IPR002109">
    <property type="entry name" value="Glutaredoxin"/>
</dbReference>
<name>A0A6J1Q8U9_9HYME</name>
<keyword evidence="5" id="KW-1185">Reference proteome</keyword>
<dbReference type="PROSITE" id="PS51354">
    <property type="entry name" value="GLUTAREDOXIN_2"/>
    <property type="match status" value="1"/>
</dbReference>
<gene>
    <name evidence="6" type="primary">LOC112459045</name>
</gene>
<dbReference type="InterPro" id="IPR011767">
    <property type="entry name" value="GLR_AS"/>
</dbReference>
<dbReference type="InterPro" id="IPR034335">
    <property type="entry name" value="PGES2_C"/>
</dbReference>
<dbReference type="InterPro" id="IPR034334">
    <property type="entry name" value="PGES2"/>
</dbReference>
<evidence type="ECO:0000256" key="3">
    <source>
        <dbReference type="ARBA" id="ARBA00023098"/>
    </source>
</evidence>
<feature type="domain" description="Glutaredoxin" evidence="4">
    <location>
        <begin position="132"/>
        <end position="179"/>
    </location>
</feature>
<comment type="similarity">
    <text evidence="2">Belongs to the GST superfamily.</text>
</comment>
<dbReference type="GO" id="GO:0005739">
    <property type="term" value="C:mitochondrion"/>
    <property type="evidence" value="ECO:0007669"/>
    <property type="project" value="TreeGrafter"/>
</dbReference>
<sequence length="414" mass="47478">MCRIAVRQGWSGLSDNLEMNAARKLTRFAERARFLKKYYFTSQNGIIGIPGSFCTMVQQPQRTHGLVKLGVIGAVTGTAVGAGYAYYKINEARENIALEGTQLEATLLKYKPPVTPSRKIASPVDATGLKLTLFQYQTCPFCCKVRVFLDYYGISYDIVEVDPVLRKEIGWSSYKKVPILLTKVEGGYQPLNDSTMIVSLLASYLHDTSHKIEELANYYPSVAMHDENGNFKYEIINKYFLMFNKQLPKDRSMNEITEERNWRKWADEVFVHTLSPNVYRTLDESYRTFNWFSEVGQWKEYFPTWEQMLIVNVGATAMWLIGKRLKKRHRLKDDVRQSLYDEANYWLRAIKARGTTFMGGSKPDLSDLAVYGVLKSIEGCDAFQDLLTHTNIGNWYNAVKEQVETHSGSVNLSR</sequence>
<dbReference type="CDD" id="cd03040">
    <property type="entry name" value="GST_N_mPGES2"/>
    <property type="match status" value="1"/>
</dbReference>
<dbReference type="InterPro" id="IPR040079">
    <property type="entry name" value="Glutathione_S-Trfase"/>
</dbReference>
<accession>A0A6J1Q8U9</accession>
<dbReference type="Gene3D" id="6.20.200.30">
    <property type="match status" value="1"/>
</dbReference>
<dbReference type="InterPro" id="IPR036249">
    <property type="entry name" value="Thioredoxin-like_sf"/>
</dbReference>
<evidence type="ECO:0000313" key="6">
    <source>
        <dbReference type="RefSeq" id="XP_024878707.1"/>
    </source>
</evidence>
<dbReference type="Gene3D" id="3.40.30.10">
    <property type="entry name" value="Glutaredoxin"/>
    <property type="match status" value="1"/>
</dbReference>
<comment type="function">
    <text evidence="1">Has a glutathione-disulfide oxidoreductase activity in the presence of NADPH and glutathione reductase. Reduces low molecular weight disulfides and proteins.</text>
</comment>
<evidence type="ECO:0000256" key="1">
    <source>
        <dbReference type="ARBA" id="ARBA00002549"/>
    </source>
</evidence>
<dbReference type="SUPFAM" id="SSF47616">
    <property type="entry name" value="GST C-terminal domain-like"/>
    <property type="match status" value="1"/>
</dbReference>
<dbReference type="CTD" id="39856"/>
<dbReference type="SFLD" id="SFLDG01182">
    <property type="entry name" value="Prostaglandin_E_synthase_like"/>
    <property type="match status" value="1"/>
</dbReference>
<keyword evidence="3" id="KW-0443">Lipid metabolism</keyword>
<dbReference type="SFLD" id="SFLDG01203">
    <property type="entry name" value="Prostaglandin_E_synthase_like1"/>
    <property type="match status" value="1"/>
</dbReference>
<dbReference type="CDD" id="cd03197">
    <property type="entry name" value="GST_C_mPGES2"/>
    <property type="match status" value="1"/>
</dbReference>
<dbReference type="GO" id="GO:0050220">
    <property type="term" value="F:prostaglandin-E synthase activity"/>
    <property type="evidence" value="ECO:0007669"/>
    <property type="project" value="InterPro"/>
</dbReference>
<proteinExistence type="inferred from homology"/>
<evidence type="ECO:0000313" key="5">
    <source>
        <dbReference type="Proteomes" id="UP000504618"/>
    </source>
</evidence>
<dbReference type="SUPFAM" id="SSF52833">
    <property type="entry name" value="Thioredoxin-like"/>
    <property type="match status" value="1"/>
</dbReference>
<protein>
    <submittedName>
        <fullName evidence="6">Prostaglandin E synthase 2</fullName>
    </submittedName>
</protein>
<dbReference type="InterPro" id="IPR036282">
    <property type="entry name" value="Glutathione-S-Trfase_C_sf"/>
</dbReference>
<dbReference type="PANTHER" id="PTHR12782:SF5">
    <property type="entry name" value="PROSTAGLANDIN E SYNTHASE 2"/>
    <property type="match status" value="1"/>
</dbReference>
<dbReference type="SFLD" id="SFLDS00019">
    <property type="entry name" value="Glutathione_Transferase_(cytos"/>
    <property type="match status" value="1"/>
</dbReference>
<evidence type="ECO:0000256" key="2">
    <source>
        <dbReference type="ARBA" id="ARBA00007409"/>
    </source>
</evidence>
<dbReference type="OrthoDB" id="423541at2759"/>
<dbReference type="Gene3D" id="1.20.1050.10">
    <property type="match status" value="1"/>
</dbReference>
<dbReference type="GeneID" id="112459045"/>
<dbReference type="AlphaFoldDB" id="A0A6J1Q8U9"/>
<dbReference type="PROSITE" id="PS00195">
    <property type="entry name" value="GLUTAREDOXIN_1"/>
    <property type="match status" value="1"/>
</dbReference>
<dbReference type="PANTHER" id="PTHR12782">
    <property type="entry name" value="MICROSOMAL PROSTAGLANDIN E SYNTHASE-2"/>
    <property type="match status" value="1"/>
</dbReference>
<dbReference type="Pfam" id="PF00462">
    <property type="entry name" value="Glutaredoxin"/>
    <property type="match status" value="1"/>
</dbReference>
<dbReference type="RefSeq" id="XP_024878707.1">
    <property type="nucleotide sequence ID" value="XM_025022939.1"/>
</dbReference>
<evidence type="ECO:0000259" key="4">
    <source>
        <dbReference type="Pfam" id="PF00462"/>
    </source>
</evidence>
<dbReference type="UniPathway" id="UPA00662"/>